<evidence type="ECO:0000313" key="1">
    <source>
        <dbReference type="EMBL" id="CAE7258330.1"/>
    </source>
</evidence>
<evidence type="ECO:0000313" key="2">
    <source>
        <dbReference type="Proteomes" id="UP000604046"/>
    </source>
</evidence>
<comment type="caution">
    <text evidence="1">The sequence shown here is derived from an EMBL/GenBank/DDBJ whole genome shotgun (WGS) entry which is preliminary data.</text>
</comment>
<dbReference type="EMBL" id="CAJNDS010001410">
    <property type="protein sequence ID" value="CAE7258330.1"/>
    <property type="molecule type" value="Genomic_DNA"/>
</dbReference>
<dbReference type="AlphaFoldDB" id="A0A812MLL9"/>
<dbReference type="Proteomes" id="UP000604046">
    <property type="component" value="Unassembled WGS sequence"/>
</dbReference>
<keyword evidence="2" id="KW-1185">Reference proteome</keyword>
<accession>A0A812MLL9</accession>
<proteinExistence type="predicted"/>
<organism evidence="1 2">
    <name type="scientific">Symbiodinium natans</name>
    <dbReference type="NCBI Taxonomy" id="878477"/>
    <lineage>
        <taxon>Eukaryota</taxon>
        <taxon>Sar</taxon>
        <taxon>Alveolata</taxon>
        <taxon>Dinophyceae</taxon>
        <taxon>Suessiales</taxon>
        <taxon>Symbiodiniaceae</taxon>
        <taxon>Symbiodinium</taxon>
    </lineage>
</organism>
<feature type="non-terminal residue" evidence="1">
    <location>
        <position position="310"/>
    </location>
</feature>
<sequence>VGMEQQLLERFITGGVRTVSMAAYAATQPGQPLTDKEVSTLCTSLGQDNPTRAQLTVVKRLLLECRTMSLANLEATVGQQPDSVLRKLPGAERAQRLDLQAQRNWRKASQPRNLCWTLRGTASRFRINPLKWRPSWGQTWRLTERCKDGVWPTTSLACSKAHEKRLQKDFDTLQTPAPPGFNRPTLQQVLRADRALWRELGSKQPTLKRAAAKVPLADARCLDQVFLEATNTVAVNFHFMPRVTLARTGLDRRSVGVDKVRRPSLKGKILQLVLLLLSHRGLLWKWLGSPGLAAVWLAPPCGTSSRAKEI</sequence>
<protein>
    <submittedName>
        <fullName evidence="1">Uncharacterized protein</fullName>
    </submittedName>
</protein>
<gene>
    <name evidence="1" type="ORF">SNAT2548_LOCUS13419</name>
</gene>
<name>A0A812MLL9_9DINO</name>
<reference evidence="1" key="1">
    <citation type="submission" date="2021-02" db="EMBL/GenBank/DDBJ databases">
        <authorList>
            <person name="Dougan E. K."/>
            <person name="Rhodes N."/>
            <person name="Thang M."/>
            <person name="Chan C."/>
        </authorList>
    </citation>
    <scope>NUCLEOTIDE SEQUENCE</scope>
</reference>